<keyword evidence="6" id="KW-0238">DNA-binding</keyword>
<dbReference type="PROSITE" id="PS50014">
    <property type="entry name" value="BROMODOMAIN_2"/>
    <property type="match status" value="1"/>
</dbReference>
<feature type="compositionally biased region" description="Low complexity" evidence="4">
    <location>
        <begin position="444"/>
        <end position="468"/>
    </location>
</feature>
<comment type="caution">
    <text evidence="6">The sequence shown here is derived from an EMBL/GenBank/DDBJ whole genome shotgun (WGS) entry which is preliminary data.</text>
</comment>
<keyword evidence="7" id="KW-1185">Reference proteome</keyword>
<organism evidence="6 7">
    <name type="scientific">Lithospermum erythrorhizon</name>
    <name type="common">Purple gromwell</name>
    <name type="synonym">Lithospermum officinale var. erythrorhizon</name>
    <dbReference type="NCBI Taxonomy" id="34254"/>
    <lineage>
        <taxon>Eukaryota</taxon>
        <taxon>Viridiplantae</taxon>
        <taxon>Streptophyta</taxon>
        <taxon>Embryophyta</taxon>
        <taxon>Tracheophyta</taxon>
        <taxon>Spermatophyta</taxon>
        <taxon>Magnoliopsida</taxon>
        <taxon>eudicotyledons</taxon>
        <taxon>Gunneridae</taxon>
        <taxon>Pentapetalae</taxon>
        <taxon>asterids</taxon>
        <taxon>lamiids</taxon>
        <taxon>Boraginales</taxon>
        <taxon>Boraginaceae</taxon>
        <taxon>Boraginoideae</taxon>
        <taxon>Lithospermeae</taxon>
        <taxon>Lithospermum</taxon>
    </lineage>
</organism>
<evidence type="ECO:0000256" key="1">
    <source>
        <dbReference type="ARBA" id="ARBA00023117"/>
    </source>
</evidence>
<reference evidence="6 7" key="1">
    <citation type="submission" date="2024-01" db="EMBL/GenBank/DDBJ databases">
        <title>The complete chloroplast genome sequence of Lithospermum erythrorhizon: insights into the phylogenetic relationship among Boraginaceae species and the maternal lineages of purple gromwells.</title>
        <authorList>
            <person name="Okada T."/>
            <person name="Watanabe K."/>
        </authorList>
    </citation>
    <scope>NUCLEOTIDE SEQUENCE [LARGE SCALE GENOMIC DNA]</scope>
</reference>
<evidence type="ECO:0000256" key="4">
    <source>
        <dbReference type="SAM" id="MobiDB-lite"/>
    </source>
</evidence>
<keyword evidence="3" id="KW-0175">Coiled coil</keyword>
<dbReference type="GO" id="GO:0003677">
    <property type="term" value="F:DNA binding"/>
    <property type="evidence" value="ECO:0007669"/>
    <property type="project" value="UniProtKB-KW"/>
</dbReference>
<dbReference type="Pfam" id="PF00439">
    <property type="entry name" value="Bromodomain"/>
    <property type="match status" value="1"/>
</dbReference>
<evidence type="ECO:0000313" key="6">
    <source>
        <dbReference type="EMBL" id="GAA0183467.1"/>
    </source>
</evidence>
<gene>
    <name evidence="6" type="ORF">LIER_30872</name>
</gene>
<evidence type="ECO:0000256" key="2">
    <source>
        <dbReference type="PROSITE-ProRule" id="PRU00035"/>
    </source>
</evidence>
<keyword evidence="1 2" id="KW-0103">Bromodomain</keyword>
<evidence type="ECO:0000256" key="3">
    <source>
        <dbReference type="SAM" id="Coils"/>
    </source>
</evidence>
<dbReference type="Proteomes" id="UP001454036">
    <property type="component" value="Unassembled WGS sequence"/>
</dbReference>
<feature type="region of interest" description="Disordered" evidence="4">
    <location>
        <begin position="119"/>
        <end position="149"/>
    </location>
</feature>
<dbReference type="PANTHER" id="PTHR46136:SF33">
    <property type="entry name" value="TRANSCRIPTION FACTOR GTE10"/>
    <property type="match status" value="1"/>
</dbReference>
<dbReference type="SMART" id="SM00297">
    <property type="entry name" value="BROMO"/>
    <property type="match status" value="1"/>
</dbReference>
<protein>
    <submittedName>
        <fullName evidence="6">DNA-binding transcription factor</fullName>
    </submittedName>
</protein>
<dbReference type="SUPFAM" id="SSF47370">
    <property type="entry name" value="Bromodomain"/>
    <property type="match status" value="1"/>
</dbReference>
<dbReference type="InterPro" id="IPR052442">
    <property type="entry name" value="Env_Response_Regulator"/>
</dbReference>
<dbReference type="Gene3D" id="1.20.920.10">
    <property type="entry name" value="Bromodomain-like"/>
    <property type="match status" value="1"/>
</dbReference>
<evidence type="ECO:0000259" key="5">
    <source>
        <dbReference type="PROSITE" id="PS50014"/>
    </source>
</evidence>
<dbReference type="AlphaFoldDB" id="A0AAV3RT59"/>
<accession>A0AAV3RT59</accession>
<name>A0AAV3RT59_LITER</name>
<feature type="domain" description="Bromo" evidence="5">
    <location>
        <begin position="169"/>
        <end position="241"/>
    </location>
</feature>
<proteinExistence type="predicted"/>
<dbReference type="InterPro" id="IPR001487">
    <property type="entry name" value="Bromodomain"/>
</dbReference>
<feature type="coiled-coil region" evidence="3">
    <location>
        <begin position="613"/>
        <end position="644"/>
    </location>
</feature>
<feature type="region of interest" description="Disordered" evidence="4">
    <location>
        <begin position="1"/>
        <end position="24"/>
    </location>
</feature>
<evidence type="ECO:0000313" key="7">
    <source>
        <dbReference type="Proteomes" id="UP001454036"/>
    </source>
</evidence>
<dbReference type="InterPro" id="IPR036427">
    <property type="entry name" value="Bromodomain-like_sf"/>
</dbReference>
<dbReference type="EMBL" id="BAABME010011249">
    <property type="protein sequence ID" value="GAA0183467.1"/>
    <property type="molecule type" value="Genomic_DNA"/>
</dbReference>
<sequence length="723" mass="79484">MTERERTGGMGRVDTEMTPSEGSLARKRRCVSMNANNNDSFGVPIQVFQVSQMSYSERKALKCRLKNDRQHIQILQQRLAGMGSNVLPSPASDIRGLGGGIRTHALENLSRSITVNEVTVPKGKKKSSQGRNASRTKGAGARCPESAKPASTPISMLMKQCENLLQRLMSHTSASIFKEPVDIVKSNIPDYFTIIKQPMDLGTVKRKLLSAQYSDPLGFSADIRLTFSNAMTYNPKGNAVHIMAKKLSKFFEVGWKQIEKKLSAKVLFPLPSKSSSNIEGETATSNPLIKENKVGNVDHEVKENSVKRVMTCEEKQKLRAQMEAASELRNTTVDYLMAITNNSSESNLVELEIDLELLTDETLFTLRDIFNDDLSNKQKSEGKVEPCEIVLENESGFSNSSIQPCKGNVLADEDVDIGGNDAPISTFPPLEIEKDGACHNNTYSSSSSSSNGSGSSSSDSDTGSASHGDSGGRAQVNQEKETCRSGESLDQEGIYIGVTATGFGDILNGNVQPNSVCNSNSGSSIGCREDGGNAPLERQVSPGNNYRAAFLRERFADTILKAQAKALETDAKMDPDRLRREEFKRKENEDKARLLREARASEVAQRKIEAVAAAEVKRKRELEREAAREALQKMEKTVDINENTRFLEDLEMLKSAPEQSLLGEISPDGDQNGLGSFNLHSRNSPLELLGLYMKDDDDEEEGELHHIKDVPDDAEEGEILIIY</sequence>
<dbReference type="PRINTS" id="PR00503">
    <property type="entry name" value="BROMODOMAIN"/>
</dbReference>
<dbReference type="PANTHER" id="PTHR46136">
    <property type="entry name" value="TRANSCRIPTION FACTOR GTE8"/>
    <property type="match status" value="1"/>
</dbReference>
<feature type="region of interest" description="Disordered" evidence="4">
    <location>
        <begin position="420"/>
        <end position="488"/>
    </location>
</feature>